<proteinExistence type="predicted"/>
<dbReference type="GO" id="GO:0043828">
    <property type="term" value="F:tRNA 2-selenouridine synthase activity"/>
    <property type="evidence" value="ECO:0007669"/>
    <property type="project" value="InterPro"/>
</dbReference>
<dbReference type="PROSITE" id="PS50206">
    <property type="entry name" value="RHODANESE_3"/>
    <property type="match status" value="1"/>
</dbReference>
<evidence type="ECO:0000313" key="3">
    <source>
        <dbReference type="EMBL" id="MBB6733673.1"/>
    </source>
</evidence>
<dbReference type="Pfam" id="PF00581">
    <property type="entry name" value="Rhodanese"/>
    <property type="match status" value="1"/>
</dbReference>
<dbReference type="InterPro" id="IPR017582">
    <property type="entry name" value="SelU"/>
</dbReference>
<dbReference type="InterPro" id="IPR001763">
    <property type="entry name" value="Rhodanese-like_dom"/>
</dbReference>
<gene>
    <name evidence="3" type="primary">mnmH</name>
    <name evidence="3" type="ORF">H7C18_22365</name>
</gene>
<dbReference type="AlphaFoldDB" id="A0A7X0VZ66"/>
<dbReference type="Gene3D" id="3.40.250.10">
    <property type="entry name" value="Rhodanese-like domain"/>
    <property type="match status" value="1"/>
</dbReference>
<feature type="domain" description="Rhodanese" evidence="2">
    <location>
        <begin position="15"/>
        <end position="131"/>
    </location>
</feature>
<dbReference type="SUPFAM" id="SSF52821">
    <property type="entry name" value="Rhodanese/Cell cycle control phosphatase"/>
    <property type="match status" value="1"/>
</dbReference>
<dbReference type="EMBL" id="JACJVO010000028">
    <property type="protein sequence ID" value="MBB6733673.1"/>
    <property type="molecule type" value="Genomic_DNA"/>
</dbReference>
<dbReference type="InterPro" id="IPR027417">
    <property type="entry name" value="P-loop_NTPase"/>
</dbReference>
<name>A0A7X0VZ66_9BACL</name>
<dbReference type="RefSeq" id="WP_185131326.1">
    <property type="nucleotide sequence ID" value="NZ_JACJVO010000028.1"/>
</dbReference>
<keyword evidence="1" id="KW-0711">Selenium</keyword>
<dbReference type="NCBIfam" id="NF008750">
    <property type="entry name" value="PRK11784.1-2"/>
    <property type="match status" value="1"/>
</dbReference>
<dbReference type="PANTHER" id="PTHR30401">
    <property type="entry name" value="TRNA 2-SELENOURIDINE SYNTHASE"/>
    <property type="match status" value="1"/>
</dbReference>
<keyword evidence="4" id="KW-1185">Reference proteome</keyword>
<accession>A0A7X0VZ66</accession>
<dbReference type="InterPro" id="IPR058840">
    <property type="entry name" value="AAA_SelU"/>
</dbReference>
<dbReference type="Pfam" id="PF26341">
    <property type="entry name" value="AAA_SelU"/>
    <property type="match status" value="1"/>
</dbReference>
<comment type="caution">
    <text evidence="3">The sequence shown here is derived from an EMBL/GenBank/DDBJ whole genome shotgun (WGS) entry which is preliminary data.</text>
</comment>
<dbReference type="GO" id="GO:0002098">
    <property type="term" value="P:tRNA wobble uridine modification"/>
    <property type="evidence" value="ECO:0007669"/>
    <property type="project" value="InterPro"/>
</dbReference>
<evidence type="ECO:0000256" key="1">
    <source>
        <dbReference type="ARBA" id="ARBA00023266"/>
    </source>
</evidence>
<dbReference type="SUPFAM" id="SSF52540">
    <property type="entry name" value="P-loop containing nucleoside triphosphate hydrolases"/>
    <property type="match status" value="1"/>
</dbReference>
<dbReference type="SMART" id="SM00450">
    <property type="entry name" value="RHOD"/>
    <property type="match status" value="1"/>
</dbReference>
<dbReference type="PANTHER" id="PTHR30401:SF0">
    <property type="entry name" value="TRNA 2-SELENOURIDINE SYNTHASE"/>
    <property type="match status" value="1"/>
</dbReference>
<evidence type="ECO:0000313" key="4">
    <source>
        <dbReference type="Proteomes" id="UP000564644"/>
    </source>
</evidence>
<protein>
    <submittedName>
        <fullName evidence="3">tRNA 2-selenouridine(34) synthase MnmH</fullName>
    </submittedName>
</protein>
<dbReference type="InterPro" id="IPR036873">
    <property type="entry name" value="Rhodanese-like_dom_sf"/>
</dbReference>
<dbReference type="NCBIfam" id="TIGR03167">
    <property type="entry name" value="tRNA_sel_U_synt"/>
    <property type="match status" value="1"/>
</dbReference>
<organism evidence="3 4">
    <name type="scientific">Cohnella zeiphila</name>
    <dbReference type="NCBI Taxonomy" id="2761120"/>
    <lineage>
        <taxon>Bacteria</taxon>
        <taxon>Bacillati</taxon>
        <taxon>Bacillota</taxon>
        <taxon>Bacilli</taxon>
        <taxon>Bacillales</taxon>
        <taxon>Paenibacillaceae</taxon>
        <taxon>Cohnella</taxon>
    </lineage>
</organism>
<dbReference type="Gene3D" id="3.40.50.300">
    <property type="entry name" value="P-loop containing nucleotide triphosphate hydrolases"/>
    <property type="match status" value="1"/>
</dbReference>
<dbReference type="Proteomes" id="UP000564644">
    <property type="component" value="Unassembled WGS sequence"/>
</dbReference>
<sequence length="356" mass="40601">MIQDIDVKDWRKLREEKQIATVDVRSPSEFEAATIPGALNIPLFDDRERAEVGTLYTQTSVQAAKEKGLEIVSAKLPAFIREFAQIPGRKAVFCWRGGMRSKTAATLLSLMDIHVYRLTGGYRAYRQWVVDTLGTMSFVPPAYVVHGPTGSGKTAVLRLLQSKGAPVLDLEHFAGHRGSIFGHIGLQSHNQKMFDALLLDELLRHERAPYVLMEAESKRIGKAVMPDFLADKKEQGEQIWLDVPLETRARRILDDYRPWERPQQFLDAFRRIKLRIHTPVAAEIELCLLQEKYARAVELLLLFYYDPLYEHTSEKYDSARRTVVRADSAEEAAAEIERLLPSAEQRKVPKMDGDRL</sequence>
<evidence type="ECO:0000259" key="2">
    <source>
        <dbReference type="PROSITE" id="PS50206"/>
    </source>
</evidence>
<reference evidence="3 4" key="1">
    <citation type="submission" date="2020-08" db="EMBL/GenBank/DDBJ databases">
        <title>Cohnella phylogeny.</title>
        <authorList>
            <person name="Dunlap C."/>
        </authorList>
    </citation>
    <scope>NUCLEOTIDE SEQUENCE [LARGE SCALE GENOMIC DNA]</scope>
    <source>
        <strain evidence="3 4">CBP 2801</strain>
    </source>
</reference>